<dbReference type="RefSeq" id="WP_353901862.1">
    <property type="nucleotide sequence ID" value="NZ_CP158970.1"/>
</dbReference>
<dbReference type="Pfam" id="PF10069">
    <property type="entry name" value="DICT"/>
    <property type="match status" value="1"/>
</dbReference>
<sequence>MLHSGRAPELLTKRSLVAVSHAIESAALATAEDGPLVVIALFQRMPYFDRERAVYERIAATAAATVVGVVGQRPEALPAGACGVALDETEDLAREWSVVALTPRFGAALVAHDRAEVEQATTLESGRLFDGRWGFRRDEALHEVVRLRDRLADRLPGAVRLAVEETLARVRDLPATPGEARGEAALRLMFSRAERAARAHRPGGRDRGTGTALAESAPLLDEPGMRRWAGADGVTASGTLPVALVGVRVDEPAGAPERFGRRSAAREAQAVIGAVTAPLRPVDRAVRLSDQEYLLILPALTEEQAVAVAGQVHEAVAGLARSYPFVAFAVHAAVTVTSRRPLPVGDVRHAVGWAAREGVPVARLAPESTEVPVGQP</sequence>
<evidence type="ECO:0000313" key="3">
    <source>
        <dbReference type="Proteomes" id="UP001596207"/>
    </source>
</evidence>
<reference evidence="3" key="1">
    <citation type="journal article" date="2019" name="Int. J. Syst. Evol. Microbiol.">
        <title>The Global Catalogue of Microorganisms (GCM) 10K type strain sequencing project: providing services to taxonomists for standard genome sequencing and annotation.</title>
        <authorList>
            <consortium name="The Broad Institute Genomics Platform"/>
            <consortium name="The Broad Institute Genome Sequencing Center for Infectious Disease"/>
            <person name="Wu L."/>
            <person name="Ma J."/>
        </authorList>
    </citation>
    <scope>NUCLEOTIDE SEQUENCE [LARGE SCALE GENOMIC DNA]</scope>
    <source>
        <strain evidence="3">CGMCC 4.7173</strain>
    </source>
</reference>
<protein>
    <submittedName>
        <fullName evidence="2">DICT sensory domain-containing protein</fullName>
    </submittedName>
</protein>
<keyword evidence="3" id="KW-1185">Reference proteome</keyword>
<name>A0ABW1HWQ3_9ACTN</name>
<dbReference type="InterPro" id="IPR019278">
    <property type="entry name" value="DICT_dom"/>
</dbReference>
<gene>
    <name evidence="2" type="ORF">ACFPZ4_25345</name>
</gene>
<comment type="caution">
    <text evidence="2">The sequence shown here is derived from an EMBL/GenBank/DDBJ whole genome shotgun (WGS) entry which is preliminary data.</text>
</comment>
<dbReference type="InterPro" id="IPR029787">
    <property type="entry name" value="Nucleotide_cyclase"/>
</dbReference>
<dbReference type="EMBL" id="JBHSQQ010000219">
    <property type="protein sequence ID" value="MFC5944786.1"/>
    <property type="molecule type" value="Genomic_DNA"/>
</dbReference>
<dbReference type="Proteomes" id="UP001596207">
    <property type="component" value="Unassembled WGS sequence"/>
</dbReference>
<evidence type="ECO:0000313" key="2">
    <source>
        <dbReference type="EMBL" id="MFC5944786.1"/>
    </source>
</evidence>
<organism evidence="2 3">
    <name type="scientific">Micromonospora harpali</name>
    <dbReference type="NCBI Taxonomy" id="1490225"/>
    <lineage>
        <taxon>Bacteria</taxon>
        <taxon>Bacillati</taxon>
        <taxon>Actinomycetota</taxon>
        <taxon>Actinomycetes</taxon>
        <taxon>Micromonosporales</taxon>
        <taxon>Micromonosporaceae</taxon>
        <taxon>Micromonospora</taxon>
    </lineage>
</organism>
<feature type="domain" description="DICT" evidence="1">
    <location>
        <begin position="8"/>
        <end position="113"/>
    </location>
</feature>
<dbReference type="SUPFAM" id="SSF55073">
    <property type="entry name" value="Nucleotide cyclase"/>
    <property type="match status" value="1"/>
</dbReference>
<accession>A0ABW1HWQ3</accession>
<proteinExistence type="predicted"/>
<evidence type="ECO:0000259" key="1">
    <source>
        <dbReference type="Pfam" id="PF10069"/>
    </source>
</evidence>